<dbReference type="AlphaFoldDB" id="A0A5B7G8P7"/>
<organism evidence="1 2">
    <name type="scientific">Portunus trituberculatus</name>
    <name type="common">Swimming crab</name>
    <name type="synonym">Neptunus trituberculatus</name>
    <dbReference type="NCBI Taxonomy" id="210409"/>
    <lineage>
        <taxon>Eukaryota</taxon>
        <taxon>Metazoa</taxon>
        <taxon>Ecdysozoa</taxon>
        <taxon>Arthropoda</taxon>
        <taxon>Crustacea</taxon>
        <taxon>Multicrustacea</taxon>
        <taxon>Malacostraca</taxon>
        <taxon>Eumalacostraca</taxon>
        <taxon>Eucarida</taxon>
        <taxon>Decapoda</taxon>
        <taxon>Pleocyemata</taxon>
        <taxon>Brachyura</taxon>
        <taxon>Eubrachyura</taxon>
        <taxon>Portunoidea</taxon>
        <taxon>Portunidae</taxon>
        <taxon>Portuninae</taxon>
        <taxon>Portunus</taxon>
    </lineage>
</organism>
<reference evidence="1 2" key="1">
    <citation type="submission" date="2019-05" db="EMBL/GenBank/DDBJ databases">
        <title>Another draft genome of Portunus trituberculatus and its Hox gene families provides insights of decapod evolution.</title>
        <authorList>
            <person name="Jeong J.-H."/>
            <person name="Song I."/>
            <person name="Kim S."/>
            <person name="Choi T."/>
            <person name="Kim D."/>
            <person name="Ryu S."/>
            <person name="Kim W."/>
        </authorList>
    </citation>
    <scope>NUCLEOTIDE SEQUENCE [LARGE SCALE GENOMIC DNA]</scope>
    <source>
        <tissue evidence="1">Muscle</tissue>
    </source>
</reference>
<dbReference type="Proteomes" id="UP000324222">
    <property type="component" value="Unassembled WGS sequence"/>
</dbReference>
<evidence type="ECO:0000313" key="1">
    <source>
        <dbReference type="EMBL" id="MPC53836.1"/>
    </source>
</evidence>
<name>A0A5B7G8P7_PORTR</name>
<keyword evidence="2" id="KW-1185">Reference proteome</keyword>
<protein>
    <submittedName>
        <fullName evidence="1">Uncharacterized protein</fullName>
    </submittedName>
</protein>
<gene>
    <name evidence="1" type="ORF">E2C01_047738</name>
</gene>
<comment type="caution">
    <text evidence="1">The sequence shown here is derived from an EMBL/GenBank/DDBJ whole genome shotgun (WGS) entry which is preliminary data.</text>
</comment>
<evidence type="ECO:0000313" key="2">
    <source>
        <dbReference type="Proteomes" id="UP000324222"/>
    </source>
</evidence>
<proteinExistence type="predicted"/>
<dbReference type="EMBL" id="VSRR010011922">
    <property type="protein sequence ID" value="MPC53836.1"/>
    <property type="molecule type" value="Genomic_DNA"/>
</dbReference>
<accession>A0A5B7G8P7</accession>
<sequence>MNVLKPPNSCIKELNMQNKLNIKASKEAVQLWTTFLGRDGAGRITLSSLLFYLPPCLLTVTTR</sequence>